<feature type="compositionally biased region" description="Low complexity" evidence="1">
    <location>
        <begin position="88"/>
        <end position="97"/>
    </location>
</feature>
<dbReference type="STRING" id="1507870.A0A1V8TDU2"/>
<feature type="region of interest" description="Disordered" evidence="1">
    <location>
        <begin position="1"/>
        <end position="103"/>
    </location>
</feature>
<comment type="caution">
    <text evidence="2">The sequence shown here is derived from an EMBL/GenBank/DDBJ whole genome shotgun (WGS) entry which is preliminary data.</text>
</comment>
<dbReference type="GO" id="GO:0006261">
    <property type="term" value="P:DNA-templated DNA replication"/>
    <property type="evidence" value="ECO:0007669"/>
    <property type="project" value="TreeGrafter"/>
</dbReference>
<dbReference type="OrthoDB" id="337486at2759"/>
<gene>
    <name evidence="2" type="ORF">B0A48_04952</name>
</gene>
<organism evidence="2 3">
    <name type="scientific">Cryoendolithus antarcticus</name>
    <dbReference type="NCBI Taxonomy" id="1507870"/>
    <lineage>
        <taxon>Eukaryota</taxon>
        <taxon>Fungi</taxon>
        <taxon>Dikarya</taxon>
        <taxon>Ascomycota</taxon>
        <taxon>Pezizomycotina</taxon>
        <taxon>Dothideomycetes</taxon>
        <taxon>Dothideomycetidae</taxon>
        <taxon>Cladosporiales</taxon>
        <taxon>Cladosporiaceae</taxon>
        <taxon>Cryoendolithus</taxon>
    </lineage>
</organism>
<feature type="compositionally biased region" description="Acidic residues" evidence="1">
    <location>
        <begin position="59"/>
        <end position="69"/>
    </location>
</feature>
<dbReference type="GO" id="GO:0043625">
    <property type="term" value="C:delta DNA polymerase complex"/>
    <property type="evidence" value="ECO:0007669"/>
    <property type="project" value="TreeGrafter"/>
</dbReference>
<dbReference type="PANTHER" id="PTHR14303:SF0">
    <property type="entry name" value="DNA POLYMERASE DELTA SUBUNIT 4"/>
    <property type="match status" value="1"/>
</dbReference>
<name>A0A1V8TDU2_9PEZI</name>
<evidence type="ECO:0000256" key="1">
    <source>
        <dbReference type="SAM" id="MobiDB-lite"/>
    </source>
</evidence>
<accession>A0A1V8TDU2</accession>
<dbReference type="InParanoid" id="A0A1V8TDU2"/>
<reference evidence="3" key="1">
    <citation type="submission" date="2017-03" db="EMBL/GenBank/DDBJ databases">
        <title>Genomes of endolithic fungi from Antarctica.</title>
        <authorList>
            <person name="Coleine C."/>
            <person name="Masonjones S."/>
            <person name="Stajich J.E."/>
        </authorList>
    </citation>
    <scope>NUCLEOTIDE SEQUENCE [LARGE SCALE GENOMIC DNA]</scope>
    <source>
        <strain evidence="3">CCFEE 5527</strain>
    </source>
</reference>
<feature type="compositionally biased region" description="Low complexity" evidence="1">
    <location>
        <begin position="9"/>
        <end position="18"/>
    </location>
</feature>
<evidence type="ECO:0000313" key="2">
    <source>
        <dbReference type="EMBL" id="OQO09550.1"/>
    </source>
</evidence>
<dbReference type="PANTHER" id="PTHR14303">
    <property type="entry name" value="DNA POLYMERASE DELTA SUBUNIT 4"/>
    <property type="match status" value="1"/>
</dbReference>
<dbReference type="Pfam" id="PF04081">
    <property type="entry name" value="DNA_pol_delta_4"/>
    <property type="match status" value="1"/>
</dbReference>
<proteinExistence type="predicted"/>
<protein>
    <recommendedName>
        <fullName evidence="4">DNA polymerase delta subunit 4</fullName>
    </recommendedName>
</protein>
<dbReference type="AlphaFoldDB" id="A0A1V8TDU2"/>
<dbReference type="EMBL" id="NAJO01000010">
    <property type="protein sequence ID" value="OQO09550.1"/>
    <property type="molecule type" value="Genomic_DNA"/>
</dbReference>
<dbReference type="InterPro" id="IPR007218">
    <property type="entry name" value="DNA_pol_delta_4"/>
</dbReference>
<dbReference type="GO" id="GO:0003887">
    <property type="term" value="F:DNA-directed DNA polymerase activity"/>
    <property type="evidence" value="ECO:0007669"/>
    <property type="project" value="TreeGrafter"/>
</dbReference>
<evidence type="ECO:0008006" key="4">
    <source>
        <dbReference type="Google" id="ProtNLM"/>
    </source>
</evidence>
<dbReference type="GO" id="GO:0000731">
    <property type="term" value="P:DNA synthesis involved in DNA repair"/>
    <property type="evidence" value="ECO:0007669"/>
    <property type="project" value="InterPro"/>
</dbReference>
<keyword evidence="3" id="KW-1185">Reference proteome</keyword>
<evidence type="ECO:0000313" key="3">
    <source>
        <dbReference type="Proteomes" id="UP000192596"/>
    </source>
</evidence>
<dbReference type="Proteomes" id="UP000192596">
    <property type="component" value="Unassembled WGS sequence"/>
</dbReference>
<feature type="compositionally biased region" description="Polar residues" evidence="1">
    <location>
        <begin position="22"/>
        <end position="32"/>
    </location>
</feature>
<sequence>MAPKRRTSTPRTASASAAVRGAQSTLSFQNKVTKPVSPRSAKGKAAKKDLECKAAAIEIEAEAEDDDSTAEVTVKVPKLPQSPPPSSAQPAVAPEAADPVDEPVKTEEVLGGRAETSDLGALGGLGSGWVGDEETRARKLPEAQIKRYWAEKESERLVPRVHQEGLGLAEKVLREFDMSGQFGPCIGIARLKRWKRANVLGLNPPIEVLAVLLKEQDKGNAKVQRAHVDELMSSRFVET</sequence>